<dbReference type="PROSITE" id="PS51194">
    <property type="entry name" value="HELICASE_CTER"/>
    <property type="match status" value="1"/>
</dbReference>
<evidence type="ECO:0000256" key="1">
    <source>
        <dbReference type="ARBA" id="ARBA00022741"/>
    </source>
</evidence>
<evidence type="ECO:0000259" key="10">
    <source>
        <dbReference type="PROSITE" id="PS51194"/>
    </source>
</evidence>
<keyword evidence="5" id="KW-0067">ATP-binding</keyword>
<dbReference type="CDD" id="cd04488">
    <property type="entry name" value="RecG_wedge_OBF"/>
    <property type="match status" value="1"/>
</dbReference>
<keyword evidence="7" id="KW-0234">DNA repair</keyword>
<dbReference type="InterPro" id="IPR012340">
    <property type="entry name" value="NA-bd_OB-fold"/>
</dbReference>
<proteinExistence type="predicted"/>
<evidence type="ECO:0000256" key="2">
    <source>
        <dbReference type="ARBA" id="ARBA00022763"/>
    </source>
</evidence>
<evidence type="ECO:0000256" key="7">
    <source>
        <dbReference type="ARBA" id="ARBA00023204"/>
    </source>
</evidence>
<keyword evidence="4 11" id="KW-0347">Helicase</keyword>
<accession>A0ABV7XES4</accession>
<evidence type="ECO:0000256" key="3">
    <source>
        <dbReference type="ARBA" id="ARBA00022801"/>
    </source>
</evidence>
<evidence type="ECO:0000313" key="12">
    <source>
        <dbReference type="Proteomes" id="UP001595615"/>
    </source>
</evidence>
<dbReference type="Gene3D" id="3.40.50.300">
    <property type="entry name" value="P-loop containing nucleotide triphosphate hydrolases"/>
    <property type="match status" value="2"/>
</dbReference>
<feature type="domain" description="Helicase C-terminal" evidence="10">
    <location>
        <begin position="452"/>
        <end position="614"/>
    </location>
</feature>
<keyword evidence="1" id="KW-0547">Nucleotide-binding</keyword>
<dbReference type="Pfam" id="PF00270">
    <property type="entry name" value="DEAD"/>
    <property type="match status" value="1"/>
</dbReference>
<dbReference type="RefSeq" id="WP_380862632.1">
    <property type="nucleotide sequence ID" value="NZ_JBHRXV010000011.1"/>
</dbReference>
<reference evidence="12" key="1">
    <citation type="journal article" date="2019" name="Int. J. Syst. Evol. Microbiol.">
        <title>The Global Catalogue of Microorganisms (GCM) 10K type strain sequencing project: providing services to taxonomists for standard genome sequencing and annotation.</title>
        <authorList>
            <consortium name="The Broad Institute Genomics Platform"/>
            <consortium name="The Broad Institute Genome Sequencing Center for Infectious Disease"/>
            <person name="Wu L."/>
            <person name="Ma J."/>
        </authorList>
    </citation>
    <scope>NUCLEOTIDE SEQUENCE [LARGE SCALE GENOMIC DNA]</scope>
    <source>
        <strain evidence="12">KCTC 42644</strain>
    </source>
</reference>
<dbReference type="SUPFAM" id="SSF52540">
    <property type="entry name" value="P-loop containing nucleoside triphosphate hydrolases"/>
    <property type="match status" value="2"/>
</dbReference>
<dbReference type="NCBIfam" id="NF008165">
    <property type="entry name" value="PRK10917.1-3"/>
    <property type="match status" value="1"/>
</dbReference>
<organism evidence="11 12">
    <name type="scientific">Sphingoaurantiacus capsulatus</name>
    <dbReference type="NCBI Taxonomy" id="1771310"/>
    <lineage>
        <taxon>Bacteria</taxon>
        <taxon>Pseudomonadati</taxon>
        <taxon>Pseudomonadota</taxon>
        <taxon>Alphaproteobacteria</taxon>
        <taxon>Sphingomonadales</taxon>
        <taxon>Sphingosinicellaceae</taxon>
        <taxon>Sphingoaurantiacus</taxon>
    </lineage>
</organism>
<protein>
    <recommendedName>
        <fullName evidence="8">Probable DNA 3'-5' helicase RecG</fullName>
    </recommendedName>
</protein>
<evidence type="ECO:0000256" key="4">
    <source>
        <dbReference type="ARBA" id="ARBA00022806"/>
    </source>
</evidence>
<dbReference type="InterPro" id="IPR014001">
    <property type="entry name" value="Helicase_ATP-bd"/>
</dbReference>
<comment type="caution">
    <text evidence="11">The sequence shown here is derived from an EMBL/GenBank/DDBJ whole genome shotgun (WGS) entry which is preliminary data.</text>
</comment>
<gene>
    <name evidence="11" type="primary">recG</name>
    <name evidence="11" type="ORF">ACFOMD_14540</name>
</gene>
<dbReference type="PANTHER" id="PTHR47964">
    <property type="entry name" value="ATP-DEPENDENT DNA HELICASE HOMOLOG RECG, CHLOROPLASTIC"/>
    <property type="match status" value="1"/>
</dbReference>
<dbReference type="NCBIfam" id="NF008164">
    <property type="entry name" value="PRK10917.1-2"/>
    <property type="match status" value="1"/>
</dbReference>
<keyword evidence="6" id="KW-0238">DNA-binding</keyword>
<dbReference type="CDD" id="cd17992">
    <property type="entry name" value="DEXHc_RecG"/>
    <property type="match status" value="1"/>
</dbReference>
<dbReference type="GO" id="GO:0016787">
    <property type="term" value="F:hydrolase activity"/>
    <property type="evidence" value="ECO:0007669"/>
    <property type="project" value="UniProtKB-KW"/>
</dbReference>
<dbReference type="Pfam" id="PF17191">
    <property type="entry name" value="RecG_wedge"/>
    <property type="match status" value="1"/>
</dbReference>
<dbReference type="PANTHER" id="PTHR47964:SF1">
    <property type="entry name" value="ATP-DEPENDENT DNA HELICASE HOMOLOG RECG, CHLOROPLASTIC"/>
    <property type="match status" value="1"/>
</dbReference>
<dbReference type="InterPro" id="IPR001650">
    <property type="entry name" value="Helicase_C-like"/>
</dbReference>
<dbReference type="SMART" id="SM00490">
    <property type="entry name" value="HELICc"/>
    <property type="match status" value="1"/>
</dbReference>
<keyword evidence="3 11" id="KW-0378">Hydrolase</keyword>
<dbReference type="InterPro" id="IPR047112">
    <property type="entry name" value="RecG/Mfd"/>
</dbReference>
<dbReference type="InterPro" id="IPR045562">
    <property type="entry name" value="RecG_dom3_C"/>
</dbReference>
<evidence type="ECO:0000259" key="9">
    <source>
        <dbReference type="PROSITE" id="PS51192"/>
    </source>
</evidence>
<dbReference type="NCBIfam" id="NF008168">
    <property type="entry name" value="PRK10917.2-2"/>
    <property type="match status" value="1"/>
</dbReference>
<feature type="domain" description="Helicase ATP-binding" evidence="9">
    <location>
        <begin position="274"/>
        <end position="436"/>
    </location>
</feature>
<dbReference type="InterPro" id="IPR027417">
    <property type="entry name" value="P-loop_NTPase"/>
</dbReference>
<sequence>MRPSILNPLFAEASALKGVGPAVARGLARLGLNRAVDLLFHLPVSAIERFRVEELSMAWVDRIVTVELRVVGHDAGGPRSPTRVRCMDEAGNPVTLVYFSDRGGYAKKLLPVGERRLVSGRLERYGQALQMVHPDHVVPVGTADTIPEREPVYGLTEGIANRRMGVLVQSALERAPELDEWIEPSVLSTRGWPAWREALTKVHALDAEGPARQRLAYDELFANQLALMLVRADTRRRRGRPLPVTGKLAEALTAKLPYRPTGAQLRSVNEINGDLAQASPMLRLLQGDVGSGKTLVALLAMLTAVESGAQAAMLAPTEILARQHLANLTALLDGLPVKVAILTGREKGRTRAETLERLAAGDIDILVGTHAIFQEAVTYRDLGFVVIDEQHRFGVHQRLMLAAKAELPAHVLVMTATPIPRTLTLTVYGEMDVSRIDEMPPGRQPIETRVTALERLMEVYAGVGRHIANGGQAYWVCPLVEESEKGDLAAAEERAASLREHYGAAIGVVHGRMKGPEKDAVMAEFADGRLSVLVATTVIEVGVDVPNATLMIVEQAERFGLAQLHQLRGRVGRGSGRSVCLLLRSPAISETARARLALMRETNDGFRIAEEDLRLRGAGEILGTKQSGEAEWRLADPVQMAELLPVARDDARLLVDRDGGLSSARGQAARTLLYLFERDAAVGLLRSG</sequence>
<evidence type="ECO:0000256" key="6">
    <source>
        <dbReference type="ARBA" id="ARBA00023125"/>
    </source>
</evidence>
<dbReference type="Proteomes" id="UP001595615">
    <property type="component" value="Unassembled WGS sequence"/>
</dbReference>
<dbReference type="InterPro" id="IPR011545">
    <property type="entry name" value="DEAD/DEAH_box_helicase_dom"/>
</dbReference>
<dbReference type="EMBL" id="JBHRXV010000011">
    <property type="protein sequence ID" value="MFC3713792.1"/>
    <property type="molecule type" value="Genomic_DNA"/>
</dbReference>
<evidence type="ECO:0000313" key="11">
    <source>
        <dbReference type="EMBL" id="MFC3713792.1"/>
    </source>
</evidence>
<keyword evidence="2" id="KW-0227">DNA damage</keyword>
<evidence type="ECO:0000256" key="5">
    <source>
        <dbReference type="ARBA" id="ARBA00022840"/>
    </source>
</evidence>
<dbReference type="SMART" id="SM00487">
    <property type="entry name" value="DEXDc"/>
    <property type="match status" value="1"/>
</dbReference>
<dbReference type="Pfam" id="PF19833">
    <property type="entry name" value="RecG_dom3_C"/>
    <property type="match status" value="1"/>
</dbReference>
<dbReference type="InterPro" id="IPR033454">
    <property type="entry name" value="RecG_wedge"/>
</dbReference>
<evidence type="ECO:0000256" key="8">
    <source>
        <dbReference type="ARBA" id="ARBA00049819"/>
    </source>
</evidence>
<dbReference type="SUPFAM" id="SSF50249">
    <property type="entry name" value="Nucleic acid-binding proteins"/>
    <property type="match status" value="1"/>
</dbReference>
<name>A0ABV7XES4_9SPHN</name>
<dbReference type="Pfam" id="PF00271">
    <property type="entry name" value="Helicase_C"/>
    <property type="match status" value="1"/>
</dbReference>
<keyword evidence="12" id="KW-1185">Reference proteome</keyword>
<dbReference type="PROSITE" id="PS51192">
    <property type="entry name" value="HELICASE_ATP_BIND_1"/>
    <property type="match status" value="1"/>
</dbReference>
<dbReference type="GO" id="GO:0003678">
    <property type="term" value="F:DNA helicase activity"/>
    <property type="evidence" value="ECO:0007669"/>
    <property type="project" value="UniProtKB-EC"/>
</dbReference>